<keyword evidence="2" id="KW-1185">Reference proteome</keyword>
<gene>
    <name evidence="1" type="ORF">MIZ03_4772</name>
</gene>
<name>A0ABM7MTZ5_9BURK</name>
<evidence type="ECO:0000313" key="2">
    <source>
        <dbReference type="Proteomes" id="UP000824366"/>
    </source>
</evidence>
<accession>A0ABM7MTZ5</accession>
<dbReference type="EMBL" id="AP024238">
    <property type="protein sequence ID" value="BCO29848.1"/>
    <property type="molecule type" value="Genomic_DNA"/>
</dbReference>
<sequence length="72" mass="8172">MPTSIPKATLDNRSNQLNPLHPSYYLSRSYDREQAQALAKQQVIVIQLGAPAIRDVSFRKKSIPRSKPKPKK</sequence>
<protein>
    <submittedName>
        <fullName evidence="1">Uncharacterized protein</fullName>
    </submittedName>
</protein>
<reference evidence="1 2" key="1">
    <citation type="journal article" date="2021" name="Microbiol. Spectr.">
        <title>A Single Bacterium Capable of Oxidation and Reduction of Iron at Circumneutral pH.</title>
        <authorList>
            <person name="Kato S."/>
            <person name="Ohkuma M."/>
        </authorList>
    </citation>
    <scope>NUCLEOTIDE SEQUENCE [LARGE SCALE GENOMIC DNA]</scope>
    <source>
        <strain evidence="1 2">MIZ03</strain>
    </source>
</reference>
<proteinExistence type="predicted"/>
<dbReference type="Proteomes" id="UP000824366">
    <property type="component" value="Chromosome"/>
</dbReference>
<evidence type="ECO:0000313" key="1">
    <source>
        <dbReference type="EMBL" id="BCO29848.1"/>
    </source>
</evidence>
<organism evidence="1 2">
    <name type="scientific">Rhodoferax lithotrophicus</name>
    <dbReference type="NCBI Taxonomy" id="2798804"/>
    <lineage>
        <taxon>Bacteria</taxon>
        <taxon>Pseudomonadati</taxon>
        <taxon>Pseudomonadota</taxon>
        <taxon>Betaproteobacteria</taxon>
        <taxon>Burkholderiales</taxon>
        <taxon>Comamonadaceae</taxon>
        <taxon>Rhodoferax</taxon>
    </lineage>
</organism>